<organism evidence="5 6">
    <name type="scientific">Rugosimonospora africana</name>
    <dbReference type="NCBI Taxonomy" id="556532"/>
    <lineage>
        <taxon>Bacteria</taxon>
        <taxon>Bacillati</taxon>
        <taxon>Actinomycetota</taxon>
        <taxon>Actinomycetes</taxon>
        <taxon>Micromonosporales</taxon>
        <taxon>Micromonosporaceae</taxon>
        <taxon>Rugosimonospora</taxon>
    </lineage>
</organism>
<dbReference type="PANTHER" id="PTHR16305">
    <property type="entry name" value="TESTICULAR SOLUBLE ADENYLYL CYCLASE"/>
    <property type="match status" value="1"/>
</dbReference>
<dbReference type="GO" id="GO:0004016">
    <property type="term" value="F:adenylate cyclase activity"/>
    <property type="evidence" value="ECO:0007669"/>
    <property type="project" value="TreeGrafter"/>
</dbReference>
<dbReference type="SUPFAM" id="SSF52540">
    <property type="entry name" value="P-loop containing nucleoside triphosphate hydrolases"/>
    <property type="match status" value="1"/>
</dbReference>
<dbReference type="Pfam" id="PF13191">
    <property type="entry name" value="AAA_16"/>
    <property type="match status" value="1"/>
</dbReference>
<dbReference type="EMBL" id="BONZ01000115">
    <property type="protein sequence ID" value="GIH21066.1"/>
    <property type="molecule type" value="Genomic_DNA"/>
</dbReference>
<dbReference type="CDD" id="cd00093">
    <property type="entry name" value="HTH_XRE"/>
    <property type="match status" value="1"/>
</dbReference>
<proteinExistence type="predicted"/>
<dbReference type="InterPro" id="IPR041664">
    <property type="entry name" value="AAA_16"/>
</dbReference>
<dbReference type="Pfam" id="PF13560">
    <property type="entry name" value="HTH_31"/>
    <property type="match status" value="1"/>
</dbReference>
<dbReference type="InterPro" id="IPR010982">
    <property type="entry name" value="Lambda_DNA-bd_dom_sf"/>
</dbReference>
<evidence type="ECO:0000256" key="1">
    <source>
        <dbReference type="ARBA" id="ARBA00022741"/>
    </source>
</evidence>
<gene>
    <name evidence="5" type="ORF">Raf01_92380</name>
</gene>
<feature type="compositionally biased region" description="Low complexity" evidence="3">
    <location>
        <begin position="207"/>
        <end position="217"/>
    </location>
</feature>
<evidence type="ECO:0000256" key="2">
    <source>
        <dbReference type="ARBA" id="ARBA00022840"/>
    </source>
</evidence>
<comment type="caution">
    <text evidence="5">The sequence shown here is derived from an EMBL/GenBank/DDBJ whole genome shotgun (WGS) entry which is preliminary data.</text>
</comment>
<keyword evidence="2" id="KW-0067">ATP-binding</keyword>
<name>A0A8J3R6S2_9ACTN</name>
<dbReference type="Gene3D" id="1.10.260.40">
    <property type="entry name" value="lambda repressor-like DNA-binding domains"/>
    <property type="match status" value="1"/>
</dbReference>
<dbReference type="GO" id="GO:0003677">
    <property type="term" value="F:DNA binding"/>
    <property type="evidence" value="ECO:0007669"/>
    <property type="project" value="InterPro"/>
</dbReference>
<dbReference type="InterPro" id="IPR027417">
    <property type="entry name" value="P-loop_NTPase"/>
</dbReference>
<protein>
    <recommendedName>
        <fullName evidence="4">HTH cro/C1-type domain-containing protein</fullName>
    </recommendedName>
</protein>
<sequence length="522" mass="55918">MPAQEWEDSFGTLLARLRRAAGLTQEQLADRAELSVRAISSLECGSRHPRRLTLDRLAAALDLTGAQRTGLRSAAAHGRRRTVPVGALLPIAGPAGPLVGRRTELAELHAHLTGNGSAVLSYDGEAGIGKSRLLAEAIALGTRIGMPVLAGVGRRDSDPYSPLAAALADHVRRTPPSALAAMLRGCAGLELLLPELHPAVRGRSRVAEASPDPAAPSERSRSRFVAEASTDPGNRGSTAPQDRRLMFEAVGRFLDNIAGTGRLLLVLDDLHWAGPDTAELVAYLVRRCWPYLRVVTACRTGDVVPGTPLALCAADLARLHLVRGRRLAPLTPPEADALITATAGEATLSDSARARIARLSGGLPLFLVELTRATLDRQAVQEQAINTQTVNTQTVDGRAVDGRAAEPGSTVAGQAVPWHLRMAVVHQLSALPEPVVLLLRRMALAGPTVSVGQLATDERDAELVLDKLDAARRYRILDETRYGFRFRYPLVREILATGMGPNRRRLWRSGSADVRHAPVRTA</sequence>
<dbReference type="PROSITE" id="PS50943">
    <property type="entry name" value="HTH_CROC1"/>
    <property type="match status" value="1"/>
</dbReference>
<keyword evidence="1" id="KW-0547">Nucleotide-binding</keyword>
<evidence type="ECO:0000256" key="3">
    <source>
        <dbReference type="SAM" id="MobiDB-lite"/>
    </source>
</evidence>
<dbReference type="Proteomes" id="UP000642748">
    <property type="component" value="Unassembled WGS sequence"/>
</dbReference>
<dbReference type="RefSeq" id="WP_203924470.1">
    <property type="nucleotide sequence ID" value="NZ_BONZ01000115.1"/>
</dbReference>
<evidence type="ECO:0000259" key="4">
    <source>
        <dbReference type="PROSITE" id="PS50943"/>
    </source>
</evidence>
<reference evidence="5" key="1">
    <citation type="submission" date="2021-01" db="EMBL/GenBank/DDBJ databases">
        <title>Whole genome shotgun sequence of Rugosimonospora africana NBRC 104875.</title>
        <authorList>
            <person name="Komaki H."/>
            <person name="Tamura T."/>
        </authorList>
    </citation>
    <scope>NUCLEOTIDE SEQUENCE</scope>
    <source>
        <strain evidence="5">NBRC 104875</strain>
    </source>
</reference>
<evidence type="ECO:0000313" key="6">
    <source>
        <dbReference type="Proteomes" id="UP000642748"/>
    </source>
</evidence>
<keyword evidence="6" id="KW-1185">Reference proteome</keyword>
<accession>A0A8J3R6S2</accession>
<dbReference type="SMART" id="SM00530">
    <property type="entry name" value="HTH_XRE"/>
    <property type="match status" value="1"/>
</dbReference>
<dbReference type="InterPro" id="IPR001387">
    <property type="entry name" value="Cro/C1-type_HTH"/>
</dbReference>
<dbReference type="SUPFAM" id="SSF47413">
    <property type="entry name" value="lambda repressor-like DNA-binding domains"/>
    <property type="match status" value="1"/>
</dbReference>
<dbReference type="AlphaFoldDB" id="A0A8J3R6S2"/>
<feature type="compositionally biased region" description="Polar residues" evidence="3">
    <location>
        <begin position="231"/>
        <end position="240"/>
    </location>
</feature>
<feature type="domain" description="HTH cro/C1-type" evidence="4">
    <location>
        <begin position="14"/>
        <end position="68"/>
    </location>
</feature>
<dbReference type="PANTHER" id="PTHR16305:SF35">
    <property type="entry name" value="TRANSCRIPTIONAL ACTIVATOR DOMAIN"/>
    <property type="match status" value="1"/>
</dbReference>
<dbReference type="GO" id="GO:0005524">
    <property type="term" value="F:ATP binding"/>
    <property type="evidence" value="ECO:0007669"/>
    <property type="project" value="UniProtKB-KW"/>
</dbReference>
<feature type="region of interest" description="Disordered" evidence="3">
    <location>
        <begin position="203"/>
        <end position="241"/>
    </location>
</feature>
<dbReference type="GO" id="GO:0005737">
    <property type="term" value="C:cytoplasm"/>
    <property type="evidence" value="ECO:0007669"/>
    <property type="project" value="TreeGrafter"/>
</dbReference>
<evidence type="ECO:0000313" key="5">
    <source>
        <dbReference type="EMBL" id="GIH21066.1"/>
    </source>
</evidence>